<reference evidence="10" key="1">
    <citation type="submission" date="2017-01" db="EMBL/GenBank/DDBJ databases">
        <authorList>
            <person name="Varghese N."/>
            <person name="Submissions S."/>
        </authorList>
    </citation>
    <scope>NUCLEOTIDE SEQUENCE [LARGE SCALE GENOMIC DNA]</scope>
    <source>
        <strain evidence="10">DSM 45196</strain>
    </source>
</reference>
<keyword evidence="5 7" id="KW-1133">Transmembrane helix</keyword>
<evidence type="ECO:0000256" key="4">
    <source>
        <dbReference type="ARBA" id="ARBA00022692"/>
    </source>
</evidence>
<gene>
    <name evidence="9" type="ORF">SAMN05421790_105246</name>
</gene>
<evidence type="ECO:0000313" key="10">
    <source>
        <dbReference type="Proteomes" id="UP000186795"/>
    </source>
</evidence>
<organism evidence="9 10">
    <name type="scientific">Kroppenstedtia eburnea</name>
    <dbReference type="NCBI Taxonomy" id="714067"/>
    <lineage>
        <taxon>Bacteria</taxon>
        <taxon>Bacillati</taxon>
        <taxon>Bacillota</taxon>
        <taxon>Bacilli</taxon>
        <taxon>Bacillales</taxon>
        <taxon>Thermoactinomycetaceae</taxon>
        <taxon>Kroppenstedtia</taxon>
    </lineage>
</organism>
<evidence type="ECO:0000256" key="7">
    <source>
        <dbReference type="SAM" id="Phobius"/>
    </source>
</evidence>
<comment type="similarity">
    <text evidence="2">Belongs to the UPF0702 family.</text>
</comment>
<evidence type="ECO:0000256" key="2">
    <source>
        <dbReference type="ARBA" id="ARBA00006448"/>
    </source>
</evidence>
<keyword evidence="3" id="KW-1003">Cell membrane</keyword>
<feature type="transmembrane region" description="Helical" evidence="7">
    <location>
        <begin position="36"/>
        <end position="54"/>
    </location>
</feature>
<sequence>MAVQEAMTMLFRSLFIYLFVLLIMRLMGKREIGKLSVFDLIVSIMIADFAVISIENTKMPFLNGLLPIVVMMAAQILFSWLSLKSSTVRNVIDGRPTFIIKNGKINEDEMKKHRYNMDDLLLQLREHKIANVDDVEFAILETTGKLSIFPKEEKAPVLKGDLGDLMSTRRIPRLPVSLVIDSQIQQDSLKQLGLDEAWLRDQLQRYGYKDLNEVFFVSIDHKGKLYVDSREDG</sequence>
<keyword evidence="4 7" id="KW-0812">Transmembrane</keyword>
<dbReference type="Gene3D" id="3.30.240.20">
    <property type="entry name" value="bsu07140 like domains"/>
    <property type="match status" value="2"/>
</dbReference>
<feature type="domain" description="YetF C-terminal" evidence="8">
    <location>
        <begin position="84"/>
        <end position="219"/>
    </location>
</feature>
<dbReference type="AlphaFoldDB" id="A0A1N7M727"/>
<dbReference type="InterPro" id="IPR007353">
    <property type="entry name" value="DUF421"/>
</dbReference>
<dbReference type="PANTHER" id="PTHR34582:SF6">
    <property type="entry name" value="UPF0702 TRANSMEMBRANE PROTEIN YCAP"/>
    <property type="match status" value="1"/>
</dbReference>
<evidence type="ECO:0000256" key="5">
    <source>
        <dbReference type="ARBA" id="ARBA00022989"/>
    </source>
</evidence>
<evidence type="ECO:0000256" key="6">
    <source>
        <dbReference type="ARBA" id="ARBA00023136"/>
    </source>
</evidence>
<evidence type="ECO:0000256" key="1">
    <source>
        <dbReference type="ARBA" id="ARBA00004651"/>
    </source>
</evidence>
<keyword evidence="6 7" id="KW-0472">Membrane</keyword>
<name>A0A1N7M727_9BACL</name>
<dbReference type="InterPro" id="IPR023090">
    <property type="entry name" value="UPF0702_alpha/beta_dom_sf"/>
</dbReference>
<dbReference type="Proteomes" id="UP000186795">
    <property type="component" value="Unassembled WGS sequence"/>
</dbReference>
<evidence type="ECO:0000313" key="9">
    <source>
        <dbReference type="EMBL" id="SIS81884.1"/>
    </source>
</evidence>
<dbReference type="PANTHER" id="PTHR34582">
    <property type="entry name" value="UPF0702 TRANSMEMBRANE PROTEIN YCAP"/>
    <property type="match status" value="1"/>
</dbReference>
<comment type="subcellular location">
    <subcellularLocation>
        <location evidence="1">Cell membrane</location>
        <topology evidence="1">Multi-pass membrane protein</topology>
    </subcellularLocation>
</comment>
<dbReference type="GO" id="GO:0005886">
    <property type="term" value="C:plasma membrane"/>
    <property type="evidence" value="ECO:0007669"/>
    <property type="project" value="UniProtKB-SubCell"/>
</dbReference>
<evidence type="ECO:0000256" key="3">
    <source>
        <dbReference type="ARBA" id="ARBA00022475"/>
    </source>
</evidence>
<accession>A0A1N7M727</accession>
<dbReference type="Pfam" id="PF04239">
    <property type="entry name" value="DUF421"/>
    <property type="match status" value="1"/>
</dbReference>
<dbReference type="EMBL" id="FTOD01000005">
    <property type="protein sequence ID" value="SIS81884.1"/>
    <property type="molecule type" value="Genomic_DNA"/>
</dbReference>
<feature type="transmembrane region" description="Helical" evidence="7">
    <location>
        <begin position="6"/>
        <end position="24"/>
    </location>
</feature>
<evidence type="ECO:0000259" key="8">
    <source>
        <dbReference type="Pfam" id="PF04239"/>
    </source>
</evidence>
<proteinExistence type="inferred from homology"/>
<feature type="transmembrane region" description="Helical" evidence="7">
    <location>
        <begin position="60"/>
        <end position="81"/>
    </location>
</feature>
<protein>
    <submittedName>
        <fullName evidence="9">Uncharacterized membrane protein YcaP, DUF421 family</fullName>
    </submittedName>
</protein>
<keyword evidence="10" id="KW-1185">Reference proteome</keyword>
<dbReference type="RefSeq" id="WP_076524891.1">
    <property type="nucleotide sequence ID" value="NZ_FTOD01000005.1"/>
</dbReference>